<keyword evidence="4" id="KW-0963">Cytoplasm</keyword>
<evidence type="ECO:0000256" key="6">
    <source>
        <dbReference type="PIRSR" id="PIRSR000193-1"/>
    </source>
</evidence>
<name>U2XXM0_9PROT</name>
<dbReference type="FunFam" id="1.10.3730.10:FF:000001">
    <property type="entry name" value="Pyrroline-5-carboxylate reductase"/>
    <property type="match status" value="1"/>
</dbReference>
<sequence length="265" mass="28001">MPNSTPILLIGAGKMGQAMLKGWLASDFTSIEVLENFPSDALRSLPIDPNPSTVTINESQTVILAVKPQNYREVLDEHQANIHPEAMVISILAGISIEALQNALPKRSIVRAMPNTPATVSQGLTALCAADDISDAHKNVATSLMQAVGEVVWVENESMMDSVTAVSGSGPAYLFHFVEALTAAAIDIGFAPEMAETFARKTIIGSAALLESSTENAAQLRENVTSKGGTTQAALDVLMADAGLQSIMLEAVKAAKKRSEELSKI</sequence>
<keyword evidence="4" id="KW-0028">Amino-acid biosynthesis</keyword>
<dbReference type="GO" id="GO:0016787">
    <property type="term" value="F:hydrolase activity"/>
    <property type="evidence" value="ECO:0007669"/>
    <property type="project" value="UniProtKB-KW"/>
</dbReference>
<keyword evidence="9" id="KW-0347">Helicase</keyword>
<proteinExistence type="inferred from homology"/>
<comment type="similarity">
    <text evidence="1 4">Belongs to the pyrroline-5-carboxylate reductase family.</text>
</comment>
<dbReference type="UniPathway" id="UPA00098">
    <property type="reaction ID" value="UER00361"/>
</dbReference>
<dbReference type="GO" id="GO:0004386">
    <property type="term" value="F:helicase activity"/>
    <property type="evidence" value="ECO:0007669"/>
    <property type="project" value="UniProtKB-KW"/>
</dbReference>
<comment type="function">
    <text evidence="4">Catalyzes the reduction of 1-pyrroline-5-carboxylate (PCA) to L-proline.</text>
</comment>
<evidence type="ECO:0000256" key="5">
    <source>
        <dbReference type="NCBIfam" id="TIGR00112"/>
    </source>
</evidence>
<feature type="binding site" evidence="6">
    <location>
        <begin position="65"/>
        <end position="68"/>
    </location>
    <ligand>
        <name>NADP(+)</name>
        <dbReference type="ChEBI" id="CHEBI:58349"/>
    </ligand>
</feature>
<dbReference type="eggNOG" id="COG0345">
    <property type="taxonomic scope" value="Bacteria"/>
</dbReference>
<evidence type="ECO:0000259" key="8">
    <source>
        <dbReference type="Pfam" id="PF14748"/>
    </source>
</evidence>
<keyword evidence="3 4" id="KW-0560">Oxidoreductase</keyword>
<keyword evidence="2 4" id="KW-0521">NADP</keyword>
<evidence type="ECO:0000259" key="7">
    <source>
        <dbReference type="Pfam" id="PF03807"/>
    </source>
</evidence>
<dbReference type="Gene3D" id="1.10.3730.10">
    <property type="entry name" value="ProC C-terminal domain-like"/>
    <property type="match status" value="1"/>
</dbReference>
<dbReference type="EMBL" id="AWXE01000001">
    <property type="protein sequence ID" value="ERL47656.1"/>
    <property type="molecule type" value="Genomic_DNA"/>
</dbReference>
<dbReference type="Pfam" id="PF14748">
    <property type="entry name" value="P5CR_dimer"/>
    <property type="match status" value="1"/>
</dbReference>
<accession>U2XXM0</accession>
<feature type="binding site" evidence="6">
    <location>
        <begin position="10"/>
        <end position="15"/>
    </location>
    <ligand>
        <name>NADP(+)</name>
        <dbReference type="ChEBI" id="CHEBI:58349"/>
    </ligand>
</feature>
<protein>
    <recommendedName>
        <fullName evidence="4 5">Pyrroline-5-carboxylate reductase</fullName>
        <shortName evidence="4">P5C reductase</shortName>
        <shortName evidence="4">P5CR</shortName>
        <ecNumber evidence="4 5">1.5.1.2</ecNumber>
    </recommendedName>
    <alternativeName>
        <fullName evidence="4">PCA reductase</fullName>
    </alternativeName>
</protein>
<dbReference type="InterPro" id="IPR008927">
    <property type="entry name" value="6-PGluconate_DH-like_C_sf"/>
</dbReference>
<evidence type="ECO:0000256" key="4">
    <source>
        <dbReference type="HAMAP-Rule" id="MF_01925"/>
    </source>
</evidence>
<dbReference type="STRING" id="1397666.RS24_00631"/>
<keyword evidence="9" id="KW-0378">Hydrolase</keyword>
<dbReference type="GO" id="GO:0055129">
    <property type="term" value="P:L-proline biosynthetic process"/>
    <property type="evidence" value="ECO:0007669"/>
    <property type="project" value="UniProtKB-UniRule"/>
</dbReference>
<evidence type="ECO:0000313" key="10">
    <source>
        <dbReference type="Proteomes" id="UP000016762"/>
    </source>
</evidence>
<comment type="subcellular location">
    <subcellularLocation>
        <location evidence="4">Cytoplasm</location>
    </subcellularLocation>
</comment>
<comment type="caution">
    <text evidence="9">The sequence shown here is derived from an EMBL/GenBank/DDBJ whole genome shotgun (WGS) entry which is preliminary data.</text>
</comment>
<comment type="pathway">
    <text evidence="4">Amino-acid biosynthesis; L-proline biosynthesis; L-proline from L-glutamate 5-semialdehyde: step 1/1.</text>
</comment>
<keyword evidence="10" id="KW-1185">Reference proteome</keyword>
<feature type="domain" description="Pyrroline-5-carboxylate reductase dimerisation" evidence="8">
    <location>
        <begin position="157"/>
        <end position="262"/>
    </location>
</feature>
<dbReference type="InterPro" id="IPR029036">
    <property type="entry name" value="P5CR_dimer"/>
</dbReference>
<evidence type="ECO:0000256" key="3">
    <source>
        <dbReference type="ARBA" id="ARBA00023002"/>
    </source>
</evidence>
<dbReference type="PANTHER" id="PTHR11645:SF0">
    <property type="entry name" value="PYRROLINE-5-CARBOXYLATE REDUCTASE 3"/>
    <property type="match status" value="1"/>
</dbReference>
<evidence type="ECO:0000256" key="2">
    <source>
        <dbReference type="ARBA" id="ARBA00022857"/>
    </source>
</evidence>
<comment type="catalytic activity">
    <reaction evidence="4">
        <text>L-proline + NADP(+) = (S)-1-pyrroline-5-carboxylate + NADPH + 2 H(+)</text>
        <dbReference type="Rhea" id="RHEA:14109"/>
        <dbReference type="ChEBI" id="CHEBI:15378"/>
        <dbReference type="ChEBI" id="CHEBI:17388"/>
        <dbReference type="ChEBI" id="CHEBI:57783"/>
        <dbReference type="ChEBI" id="CHEBI:58349"/>
        <dbReference type="ChEBI" id="CHEBI:60039"/>
        <dbReference type="EC" id="1.5.1.2"/>
    </reaction>
</comment>
<feature type="domain" description="Pyrroline-5-carboxylate reductase catalytic N-terminal" evidence="7">
    <location>
        <begin position="7"/>
        <end position="94"/>
    </location>
</feature>
<evidence type="ECO:0000256" key="1">
    <source>
        <dbReference type="ARBA" id="ARBA00005525"/>
    </source>
</evidence>
<keyword evidence="9" id="KW-0547">Nucleotide-binding</keyword>
<comment type="catalytic activity">
    <reaction evidence="4">
        <text>L-proline + NAD(+) = (S)-1-pyrroline-5-carboxylate + NADH + 2 H(+)</text>
        <dbReference type="Rhea" id="RHEA:14105"/>
        <dbReference type="ChEBI" id="CHEBI:15378"/>
        <dbReference type="ChEBI" id="CHEBI:17388"/>
        <dbReference type="ChEBI" id="CHEBI:57540"/>
        <dbReference type="ChEBI" id="CHEBI:57945"/>
        <dbReference type="ChEBI" id="CHEBI:60039"/>
        <dbReference type="EC" id="1.5.1.2"/>
    </reaction>
</comment>
<keyword evidence="4" id="KW-0641">Proline biosynthesis</keyword>
<organism evidence="9 10">
    <name type="scientific">Candidatus Micropelagius thuwalensis</name>
    <dbReference type="NCBI Taxonomy" id="1397666"/>
    <lineage>
        <taxon>Bacteria</taxon>
        <taxon>Pseudomonadati</taxon>
        <taxon>Pseudomonadota</taxon>
        <taxon>Alphaproteobacteria</taxon>
        <taxon>PS1 clade</taxon>
        <taxon>Candidatus Micropelagius</taxon>
    </lineage>
</organism>
<dbReference type="Proteomes" id="UP000016762">
    <property type="component" value="Unassembled WGS sequence"/>
</dbReference>
<dbReference type="NCBIfam" id="TIGR00112">
    <property type="entry name" value="proC"/>
    <property type="match status" value="1"/>
</dbReference>
<dbReference type="PIRSF" id="PIRSF000193">
    <property type="entry name" value="Pyrrol-5-carb_rd"/>
    <property type="match status" value="1"/>
</dbReference>
<reference evidence="9 10" key="1">
    <citation type="journal article" date="2014" name="FEMS Microbiol. Ecol.">
        <title>Genomic differentiation among two strains of the PS1 clade isolated from geographically separated marine habitats.</title>
        <authorList>
            <person name="Jimenez-Infante F."/>
            <person name="Ngugi D.K."/>
            <person name="Alam I."/>
            <person name="Rashid M."/>
            <person name="Baalawi W."/>
            <person name="Kamau A.A."/>
            <person name="Bajic V.B."/>
            <person name="Stingl U."/>
        </authorList>
    </citation>
    <scope>NUCLEOTIDE SEQUENCE [LARGE SCALE GENOMIC DNA]</scope>
    <source>
        <strain evidence="9 10">RS24</strain>
    </source>
</reference>
<dbReference type="AlphaFoldDB" id="U2XXM0"/>
<keyword evidence="9" id="KW-0067">ATP-binding</keyword>
<gene>
    <name evidence="9" type="primary">pcrA</name>
    <name evidence="4" type="synonym">proC</name>
    <name evidence="9" type="ORF">RS24_00631</name>
</gene>
<dbReference type="EC" id="1.5.1.2" evidence="4 5"/>
<dbReference type="InterPro" id="IPR028939">
    <property type="entry name" value="P5C_Rdtase_cat_N"/>
</dbReference>
<dbReference type="GO" id="GO:0005737">
    <property type="term" value="C:cytoplasm"/>
    <property type="evidence" value="ECO:0007669"/>
    <property type="project" value="UniProtKB-SubCell"/>
</dbReference>
<dbReference type="SUPFAM" id="SSF51735">
    <property type="entry name" value="NAD(P)-binding Rossmann-fold domains"/>
    <property type="match status" value="1"/>
</dbReference>
<dbReference type="Pfam" id="PF03807">
    <property type="entry name" value="F420_oxidored"/>
    <property type="match status" value="1"/>
</dbReference>
<dbReference type="HAMAP" id="MF_01925">
    <property type="entry name" value="P5C_reductase"/>
    <property type="match status" value="1"/>
</dbReference>
<dbReference type="InterPro" id="IPR000304">
    <property type="entry name" value="Pyrroline-COOH_reductase"/>
</dbReference>
<dbReference type="PATRIC" id="fig|1397666.3.peg.563"/>
<dbReference type="Gene3D" id="3.40.50.720">
    <property type="entry name" value="NAD(P)-binding Rossmann-like Domain"/>
    <property type="match status" value="1"/>
</dbReference>
<dbReference type="RefSeq" id="WP_021776673.1">
    <property type="nucleotide sequence ID" value="NZ_AWXE01000001.1"/>
</dbReference>
<dbReference type="OrthoDB" id="9805754at2"/>
<evidence type="ECO:0000313" key="9">
    <source>
        <dbReference type="EMBL" id="ERL47656.1"/>
    </source>
</evidence>
<dbReference type="SUPFAM" id="SSF48179">
    <property type="entry name" value="6-phosphogluconate dehydrogenase C-terminal domain-like"/>
    <property type="match status" value="1"/>
</dbReference>
<dbReference type="InterPro" id="IPR036291">
    <property type="entry name" value="NAD(P)-bd_dom_sf"/>
</dbReference>
<dbReference type="GO" id="GO:0004735">
    <property type="term" value="F:pyrroline-5-carboxylate reductase activity"/>
    <property type="evidence" value="ECO:0007669"/>
    <property type="project" value="UniProtKB-UniRule"/>
</dbReference>
<dbReference type="PANTHER" id="PTHR11645">
    <property type="entry name" value="PYRROLINE-5-CARBOXYLATE REDUCTASE"/>
    <property type="match status" value="1"/>
</dbReference>